<organism evidence="2 3">
    <name type="scientific">Roseobacter ponti</name>
    <dbReference type="NCBI Taxonomy" id="1891787"/>
    <lineage>
        <taxon>Bacteria</taxon>
        <taxon>Pseudomonadati</taxon>
        <taxon>Pseudomonadota</taxon>
        <taxon>Alphaproteobacteria</taxon>
        <taxon>Rhodobacterales</taxon>
        <taxon>Roseobacteraceae</taxon>
        <taxon>Roseobacter</taxon>
    </lineage>
</organism>
<feature type="domain" description="Serine aminopeptidase S33" evidence="1">
    <location>
        <begin position="41"/>
        <end position="295"/>
    </location>
</feature>
<dbReference type="RefSeq" id="WP_169639920.1">
    <property type="nucleotide sequence ID" value="NZ_CP048788.1"/>
</dbReference>
<dbReference type="PANTHER" id="PTHR11614">
    <property type="entry name" value="PHOSPHOLIPASE-RELATED"/>
    <property type="match status" value="1"/>
</dbReference>
<gene>
    <name evidence="2" type="ORF">G3256_05800</name>
</gene>
<evidence type="ECO:0000313" key="3">
    <source>
        <dbReference type="Proteomes" id="UP000503308"/>
    </source>
</evidence>
<proteinExistence type="predicted"/>
<dbReference type="KEGG" id="rpon:G3256_05800"/>
<name>A0A858SPW6_9RHOB</name>
<dbReference type="Gene3D" id="3.40.50.1820">
    <property type="entry name" value="alpha/beta hydrolase"/>
    <property type="match status" value="1"/>
</dbReference>
<sequence length="315" mass="34992">MTLAAAPFYTGISHGPEEGAAHWITASDGVRLRTGHWPLNQARGTVLIFPGRTEFIEKYGQVADALRTRGYAAMAIDWRGQGLSDRLLDNPLIGHVEHFTDYQKDVAAMLRVARQLNMPRPWFLLGHSMGGAIGLRAAIEGAPVQATAFTGPMWGIRIAPHIRPLAWALGHLMPRVGQGHRLPPGTRIEHHVVADGFDNNLLTRDRDQFAIMRDQLTTHPELSLGGPSFVWLREALAETRHLASRPSPALPCVTFLGSNERIVEVPAIHRRMQEWNNGALEIVEDGEHEVMMESDAVAGPVFDRMTEVFANRPRR</sequence>
<dbReference type="EMBL" id="CP048788">
    <property type="protein sequence ID" value="QJF50705.1"/>
    <property type="molecule type" value="Genomic_DNA"/>
</dbReference>
<dbReference type="InterPro" id="IPR022742">
    <property type="entry name" value="Hydrolase_4"/>
</dbReference>
<reference evidence="2 3" key="1">
    <citation type="submission" date="2020-02" db="EMBL/GenBank/DDBJ databases">
        <title>Genome sequence of Roseobacter ponti.</title>
        <authorList>
            <person name="Hollensteiner J."/>
            <person name="Schneider D."/>
            <person name="Poehlein A."/>
            <person name="Daniel R."/>
        </authorList>
    </citation>
    <scope>NUCLEOTIDE SEQUENCE [LARGE SCALE GENOMIC DNA]</scope>
    <source>
        <strain evidence="2 3">DSM 106830</strain>
    </source>
</reference>
<keyword evidence="2" id="KW-0378">Hydrolase</keyword>
<protein>
    <submittedName>
        <fullName evidence="2">Alpha/beta hydrolase</fullName>
    </submittedName>
</protein>
<keyword evidence="3" id="KW-1185">Reference proteome</keyword>
<dbReference type="InterPro" id="IPR051044">
    <property type="entry name" value="MAG_DAG_Lipase"/>
</dbReference>
<dbReference type="Proteomes" id="UP000503308">
    <property type="component" value="Chromosome"/>
</dbReference>
<dbReference type="SUPFAM" id="SSF53474">
    <property type="entry name" value="alpha/beta-Hydrolases"/>
    <property type="match status" value="1"/>
</dbReference>
<accession>A0A858SPW6</accession>
<dbReference type="InterPro" id="IPR029058">
    <property type="entry name" value="AB_hydrolase_fold"/>
</dbReference>
<evidence type="ECO:0000259" key="1">
    <source>
        <dbReference type="Pfam" id="PF12146"/>
    </source>
</evidence>
<dbReference type="Pfam" id="PF12146">
    <property type="entry name" value="Hydrolase_4"/>
    <property type="match status" value="1"/>
</dbReference>
<evidence type="ECO:0000313" key="2">
    <source>
        <dbReference type="EMBL" id="QJF50705.1"/>
    </source>
</evidence>
<dbReference type="GO" id="GO:0016787">
    <property type="term" value="F:hydrolase activity"/>
    <property type="evidence" value="ECO:0007669"/>
    <property type="project" value="UniProtKB-KW"/>
</dbReference>
<dbReference type="AlphaFoldDB" id="A0A858SPW6"/>